<sequence>MPATTTSNTQTRLDTLIAEENLLQFPYFNQQVAWDIGSELRANAIEKHAKIAINISVGEQCLFHCALDGATLDNQEWVRRKSNVTKHFQRSSWYMKHYLEMKGKNIEQASFIDEKDYSPFGGSFPVRVKNTGMIGTITVSGLPQHEDHQLIVDVLSQYLKKE</sequence>
<accession>A0A3G4V737</accession>
<dbReference type="AlphaFoldDB" id="A0A3G4V737"/>
<dbReference type="InterPro" id="IPR038084">
    <property type="entry name" value="PduO/GlcC-like_sf"/>
</dbReference>
<name>A0A3G4V737_9VIBR</name>
<dbReference type="InterPro" id="IPR005624">
    <property type="entry name" value="PduO/GlcC-like"/>
</dbReference>
<evidence type="ECO:0000256" key="1">
    <source>
        <dbReference type="HAMAP-Rule" id="MF_00761"/>
    </source>
</evidence>
<evidence type="ECO:0000313" key="2">
    <source>
        <dbReference type="EMBL" id="AYV20119.1"/>
    </source>
</evidence>
<dbReference type="PANTHER" id="PTHR28255">
    <property type="match status" value="1"/>
</dbReference>
<dbReference type="EMBL" id="CP033577">
    <property type="protein sequence ID" value="AYV20119.1"/>
    <property type="molecule type" value="Genomic_DNA"/>
</dbReference>
<organism evidence="2 3">
    <name type="scientific">Vibrio mediterranei</name>
    <dbReference type="NCBI Taxonomy" id="689"/>
    <lineage>
        <taxon>Bacteria</taxon>
        <taxon>Pseudomonadati</taxon>
        <taxon>Pseudomonadota</taxon>
        <taxon>Gammaproteobacteria</taxon>
        <taxon>Vibrionales</taxon>
        <taxon>Vibrionaceae</taxon>
        <taxon>Vibrio</taxon>
    </lineage>
</organism>
<comment type="similarity">
    <text evidence="1">Belongs to the UPF0303 family.</text>
</comment>
<dbReference type="PIRSF" id="PIRSF008757">
    <property type="entry name" value="UCP008757"/>
    <property type="match status" value="1"/>
</dbReference>
<dbReference type="Pfam" id="PF03928">
    <property type="entry name" value="HbpS-like"/>
    <property type="match status" value="1"/>
</dbReference>
<dbReference type="InterPro" id="IPR010371">
    <property type="entry name" value="YBR137W-like"/>
</dbReference>
<gene>
    <name evidence="2" type="ORF">ECB94_01860</name>
</gene>
<dbReference type="NCBIfam" id="NF002696">
    <property type="entry name" value="PRK02487.1-5"/>
    <property type="match status" value="1"/>
</dbReference>
<dbReference type="PANTHER" id="PTHR28255:SF1">
    <property type="entry name" value="UPF0303 PROTEIN YBR137W"/>
    <property type="match status" value="1"/>
</dbReference>
<evidence type="ECO:0000313" key="3">
    <source>
        <dbReference type="Proteomes" id="UP000279760"/>
    </source>
</evidence>
<dbReference type="HAMAP" id="MF_00761">
    <property type="entry name" value="UPF0303"/>
    <property type="match status" value="1"/>
</dbReference>
<protein>
    <recommendedName>
        <fullName evidence="1">UPF0303 protein ECB94_01860</fullName>
    </recommendedName>
</protein>
<dbReference type="SUPFAM" id="SSF143744">
    <property type="entry name" value="GlcG-like"/>
    <property type="match status" value="1"/>
</dbReference>
<reference evidence="2 3" key="1">
    <citation type="submission" date="2018-11" db="EMBL/GenBank/DDBJ databases">
        <title>Complete Genome Sequence of Vbrio mediterranei 117-T6: a Potential Pathogen Bacteria Isolated from the Conchocelis of Pyropia.</title>
        <authorList>
            <person name="Liu Q."/>
        </authorList>
    </citation>
    <scope>NUCLEOTIDE SEQUENCE [LARGE SCALE GENOMIC DNA]</scope>
    <source>
        <strain evidence="2 3">117-T6</strain>
    </source>
</reference>
<proteinExistence type="inferred from homology"/>
<dbReference type="Proteomes" id="UP000279760">
    <property type="component" value="Chromosome 1"/>
</dbReference>
<dbReference type="Gene3D" id="3.30.450.150">
    <property type="entry name" value="Haem-degrading domain"/>
    <property type="match status" value="1"/>
</dbReference>
<dbReference type="RefSeq" id="WP_062457591.1">
    <property type="nucleotide sequence ID" value="NZ_CP033577.1"/>
</dbReference>